<dbReference type="Pfam" id="PF17781">
    <property type="entry name" value="RPN1_RPN2_N"/>
    <property type="match status" value="1"/>
</dbReference>
<evidence type="ECO:0000256" key="2">
    <source>
        <dbReference type="ARBA" id="ARBA00005460"/>
    </source>
</evidence>
<accession>A0ABM4BWV2</accession>
<protein>
    <recommendedName>
        <fullName evidence="3 7">26S proteasome non-ATPase regulatory subunit 2</fullName>
    </recommendedName>
</protein>
<dbReference type="InterPro" id="IPR041433">
    <property type="entry name" value="RPN1_C"/>
</dbReference>
<dbReference type="Proteomes" id="UP001652625">
    <property type="component" value="Chromosome 05"/>
</dbReference>
<feature type="domain" description="RPN1 N-terminal" evidence="9">
    <location>
        <begin position="48"/>
        <end position="347"/>
    </location>
</feature>
<gene>
    <name evidence="12" type="primary">LOC136071899</name>
</gene>
<dbReference type="PANTHER" id="PTHR10943:SF1">
    <property type="entry name" value="26S PROTEASOME NON-ATPASE REGULATORY SUBUNIT 2"/>
    <property type="match status" value="1"/>
</dbReference>
<dbReference type="InterPro" id="IPR016024">
    <property type="entry name" value="ARM-type_fold"/>
</dbReference>
<sequence length="921" mass="102434">MAPAAPQEINSLLNKKSNDDEINKKEKDAKAKEESEMSEEDKHLLEELNMLVERLTESNTDLYKPALESLRTLIRASTSSMTSVPKPLKYLRQHFDLLKELHSNWLEGENKRFLADIISVLGMTRTDNRDCLKYRFFGSTEPLESWGHEYVRHLAEEIKIEFSQREEGNREDLLRLADDIIPYDMKHNAEIDACDLAMEIEQLELLKKHVDKTTFQRVCLYLISCVKYVPEPENTQLLKCALELYLKYEHFPDALNIAIQLNDLNMVKQILKLCMGDEHKSLIQKQLAYILGRLQIYIDLDDDMENSEELSTIISNSHLNNSFLALARELDIMEPKVPEDIYKSHLDNRPFSTSSVSLDSARQNLASSFVNGFVNTAFGKDKLLTEDGNKWLYKNKEHGMMSTAASLGMLLLWDVDGGLSQIDKYLYSNEDFIKAGALLACGIVNTGVRNECDPALALLSDYVDHKNGVMQIGAILGLGLAYAASNREDVLSLILPVISDSKKSMEVVGVAALACGLISIGSCNGEVSSVILQTMMERSAAHLKDHYARFLALGLGLTYLGKQEAVDATTETLKVVEGPLSQWSCVMVDICAYAGTGNVLKIQNLLHICSEHYETDKEEDKKKEDKADANKKTDKKSDTDQKDNEKKEDTVTKDGAHQGIAVLGIAAIAMGEDIGIEMAMRAFNHLLQYGEPAIKRAVPLGLALLSASNPKLTVTDILSKLSHDHDAEVAYNSIFAMGIVGAGSNNARLANMLRQLALYYHKDANNLFIVRIAQGLVHLGKGTLTLSPYQYDRTYMSPVAVGGLISTLVSFFDVKQTILGKSHYLLYCLVASMQPRMLVTLDKDLKPVPVQVRVGQAVDVVGQAGKPKSITGFQTHTTPVLLAHGERAELATEEYIALTPVLEGFVICEKNKNYDVDDVTL</sequence>
<dbReference type="PIRSF" id="PIRSF015965">
    <property type="entry name" value="26S_Psome_Rpn1"/>
    <property type="match status" value="1"/>
</dbReference>
<comment type="function">
    <text evidence="1">Binds to the intracellular domain of tumor necrosis factor type 1 receptor. The binding domain of TRAP1 and TRAP2 resides outside the death domain of TNFR1.</text>
</comment>
<keyword evidence="5 7" id="KW-0647">Proteasome</keyword>
<evidence type="ECO:0000256" key="3">
    <source>
        <dbReference type="ARBA" id="ARBA00014928"/>
    </source>
</evidence>
<dbReference type="Pfam" id="PF18051">
    <property type="entry name" value="RPN1_C"/>
    <property type="match status" value="1"/>
</dbReference>
<dbReference type="InterPro" id="IPR040892">
    <property type="entry name" value="RPN1_N"/>
</dbReference>
<evidence type="ECO:0000259" key="10">
    <source>
        <dbReference type="Pfam" id="PF18051"/>
    </source>
</evidence>
<dbReference type="GeneID" id="136071899"/>
<feature type="region of interest" description="Disordered" evidence="8">
    <location>
        <begin position="616"/>
        <end position="652"/>
    </location>
</feature>
<comment type="similarity">
    <text evidence="2 7">Belongs to the proteasome subunit S2 family.</text>
</comment>
<feature type="domain" description="26S proteasome non-ATPase regulatory subunit RPN1 C-terminal" evidence="10">
    <location>
        <begin position="861"/>
        <end position="914"/>
    </location>
</feature>
<evidence type="ECO:0000256" key="8">
    <source>
        <dbReference type="SAM" id="MobiDB-lite"/>
    </source>
</evidence>
<keyword evidence="4" id="KW-0677">Repeat</keyword>
<dbReference type="Pfam" id="PF01851">
    <property type="entry name" value="PC_rep"/>
    <property type="match status" value="3"/>
</dbReference>
<reference evidence="12" key="1">
    <citation type="submission" date="2025-08" db="UniProtKB">
        <authorList>
            <consortium name="RefSeq"/>
        </authorList>
    </citation>
    <scope>IDENTIFICATION</scope>
</reference>
<dbReference type="SUPFAM" id="SSF48371">
    <property type="entry name" value="ARM repeat"/>
    <property type="match status" value="1"/>
</dbReference>
<evidence type="ECO:0000256" key="1">
    <source>
        <dbReference type="ARBA" id="ARBA00004031"/>
    </source>
</evidence>
<dbReference type="PANTHER" id="PTHR10943">
    <property type="entry name" value="26S PROTEASOME NON-ATPASE REGULATORY SUBUNIT"/>
    <property type="match status" value="1"/>
</dbReference>
<organism evidence="11 12">
    <name type="scientific">Hydra vulgaris</name>
    <name type="common">Hydra</name>
    <name type="synonym">Hydra attenuata</name>
    <dbReference type="NCBI Taxonomy" id="6087"/>
    <lineage>
        <taxon>Eukaryota</taxon>
        <taxon>Metazoa</taxon>
        <taxon>Cnidaria</taxon>
        <taxon>Hydrozoa</taxon>
        <taxon>Hydroidolina</taxon>
        <taxon>Anthoathecata</taxon>
        <taxon>Aplanulata</taxon>
        <taxon>Hydridae</taxon>
        <taxon>Hydra</taxon>
    </lineage>
</organism>
<evidence type="ECO:0000256" key="5">
    <source>
        <dbReference type="ARBA" id="ARBA00022942"/>
    </source>
</evidence>
<dbReference type="InterPro" id="IPR016643">
    <property type="entry name" value="26S_Psome_Rpn1"/>
</dbReference>
<dbReference type="InterPro" id="IPR002015">
    <property type="entry name" value="Proteasome/cyclosome_rpt"/>
</dbReference>
<dbReference type="InterPro" id="IPR011989">
    <property type="entry name" value="ARM-like"/>
</dbReference>
<evidence type="ECO:0000313" key="11">
    <source>
        <dbReference type="Proteomes" id="UP001652625"/>
    </source>
</evidence>
<keyword evidence="11" id="KW-1185">Reference proteome</keyword>
<evidence type="ECO:0000259" key="9">
    <source>
        <dbReference type="Pfam" id="PF17781"/>
    </source>
</evidence>
<evidence type="ECO:0000256" key="4">
    <source>
        <dbReference type="ARBA" id="ARBA00022737"/>
    </source>
</evidence>
<evidence type="ECO:0000256" key="6">
    <source>
        <dbReference type="ARBA" id="ARBA00046857"/>
    </source>
</evidence>
<feature type="compositionally biased region" description="Basic and acidic residues" evidence="8">
    <location>
        <begin position="16"/>
        <end position="42"/>
    </location>
</feature>
<feature type="region of interest" description="Disordered" evidence="8">
    <location>
        <begin position="1"/>
        <end position="42"/>
    </location>
</feature>
<comment type="function">
    <text evidence="7">Component of the 26S proteasome, a multiprotein complex involved in the ATP-dependent degradation of ubiquitinated proteins. This complex plays a key role in the maintenance of protein homeostasis by removing misfolded or damaged proteins, which could impair cellular functions, and by removing proteins whose functions are no longer required. Therefore, the proteasome participates in numerous cellular processes, including cell cycle progression, apoptosis, or DNA damage repair.</text>
</comment>
<dbReference type="RefSeq" id="XP_065653683.1">
    <property type="nucleotide sequence ID" value="XM_065797611.1"/>
</dbReference>
<proteinExistence type="inferred from homology"/>
<comment type="subunit">
    <text evidence="6">Component of the 19S proteasome regulatory particle complex. The 26S proteasome consists of a 20S core particle (CP) and two 19S regulatory subunits (RP). The regulatory particle is made of a lid composed of 9 subunits, a base containing 6 ATPases and few additional components including PSMD2. Interacts with RPGRIP1L. Interacts with CRY1 in a KDM8-dependent manner. Interacts (via C-terminus) with phosphatase UBLCP1 (via ubiquitin-like domain); the interaction recruits UBLCP1 to the 19S regulatory particle where it dephosphorylates 19S subunit PSMC2/RPT1 which impairs PSMC2 ATPase activity and disrupts 26S proteasome assembly.</text>
</comment>
<evidence type="ECO:0000313" key="12">
    <source>
        <dbReference type="RefSeq" id="XP_065653683.1"/>
    </source>
</evidence>
<evidence type="ECO:0000256" key="7">
    <source>
        <dbReference type="PIRNR" id="PIRNR015965"/>
    </source>
</evidence>
<dbReference type="Gene3D" id="1.25.10.10">
    <property type="entry name" value="Leucine-rich Repeat Variant"/>
    <property type="match status" value="1"/>
</dbReference>
<name>A0ABM4BWV2_HYDVU</name>